<feature type="transmembrane region" description="Helical" evidence="8">
    <location>
        <begin position="116"/>
        <end position="142"/>
    </location>
</feature>
<accession>A0A2Z5G4D6</accession>
<feature type="transmembrane region" description="Helical" evidence="8">
    <location>
        <begin position="403"/>
        <end position="422"/>
    </location>
</feature>
<dbReference type="RefSeq" id="WP_236656894.1">
    <property type="nucleotide sequence ID" value="NZ_CP030840.1"/>
</dbReference>
<keyword evidence="5" id="KW-0769">Symport</keyword>
<feature type="transmembrane region" description="Helical" evidence="8">
    <location>
        <begin position="285"/>
        <end position="303"/>
    </location>
</feature>
<evidence type="ECO:0000259" key="9">
    <source>
        <dbReference type="PROSITE" id="PS50850"/>
    </source>
</evidence>
<feature type="transmembrane region" description="Helical" evidence="8">
    <location>
        <begin position="60"/>
        <end position="80"/>
    </location>
</feature>
<dbReference type="SUPFAM" id="SSF103473">
    <property type="entry name" value="MFS general substrate transporter"/>
    <property type="match status" value="1"/>
</dbReference>
<gene>
    <name evidence="10" type="ORF">ACPOL_4270</name>
</gene>
<dbReference type="AlphaFoldDB" id="A0A2Z5G4D6"/>
<proteinExistence type="predicted"/>
<feature type="transmembrane region" description="Helical" evidence="8">
    <location>
        <begin position="154"/>
        <end position="177"/>
    </location>
</feature>
<name>A0A2Z5G4D6_9BACT</name>
<evidence type="ECO:0000256" key="3">
    <source>
        <dbReference type="ARBA" id="ARBA00022475"/>
    </source>
</evidence>
<organism evidence="10 11">
    <name type="scientific">Acidisarcina polymorpha</name>
    <dbReference type="NCBI Taxonomy" id="2211140"/>
    <lineage>
        <taxon>Bacteria</taxon>
        <taxon>Pseudomonadati</taxon>
        <taxon>Acidobacteriota</taxon>
        <taxon>Terriglobia</taxon>
        <taxon>Terriglobales</taxon>
        <taxon>Acidobacteriaceae</taxon>
        <taxon>Acidisarcina</taxon>
    </lineage>
</organism>
<dbReference type="GO" id="GO:0005886">
    <property type="term" value="C:plasma membrane"/>
    <property type="evidence" value="ECO:0007669"/>
    <property type="project" value="UniProtKB-SubCell"/>
</dbReference>
<keyword evidence="2" id="KW-0813">Transport</keyword>
<feature type="transmembrane region" description="Helical" evidence="8">
    <location>
        <begin position="376"/>
        <end position="397"/>
    </location>
</feature>
<evidence type="ECO:0000256" key="4">
    <source>
        <dbReference type="ARBA" id="ARBA00022692"/>
    </source>
</evidence>
<dbReference type="Gene3D" id="1.20.1250.20">
    <property type="entry name" value="MFS general substrate transporter like domains"/>
    <property type="match status" value="2"/>
</dbReference>
<feature type="transmembrane region" description="Helical" evidence="8">
    <location>
        <begin position="335"/>
        <end position="355"/>
    </location>
</feature>
<keyword evidence="3" id="KW-1003">Cell membrane</keyword>
<dbReference type="KEGG" id="abas:ACPOL_4270"/>
<feature type="transmembrane region" description="Helical" evidence="8">
    <location>
        <begin position="92"/>
        <end position="110"/>
    </location>
</feature>
<evidence type="ECO:0000256" key="8">
    <source>
        <dbReference type="SAM" id="Phobius"/>
    </source>
</evidence>
<feature type="transmembrane region" description="Helical" evidence="8">
    <location>
        <begin position="243"/>
        <end position="265"/>
    </location>
</feature>
<keyword evidence="4 8" id="KW-0812">Transmembrane</keyword>
<keyword evidence="11" id="KW-1185">Reference proteome</keyword>
<feature type="domain" description="Major facilitator superfamily (MFS) profile" evidence="9">
    <location>
        <begin position="16"/>
        <end position="423"/>
    </location>
</feature>
<keyword evidence="7 8" id="KW-0472">Membrane</keyword>
<dbReference type="InterPro" id="IPR051084">
    <property type="entry name" value="H+-coupled_symporters"/>
</dbReference>
<dbReference type="GO" id="GO:0015293">
    <property type="term" value="F:symporter activity"/>
    <property type="evidence" value="ECO:0007669"/>
    <property type="project" value="UniProtKB-KW"/>
</dbReference>
<dbReference type="InterPro" id="IPR036259">
    <property type="entry name" value="MFS_trans_sf"/>
</dbReference>
<dbReference type="PROSITE" id="PS50850">
    <property type="entry name" value="MFS"/>
    <property type="match status" value="1"/>
</dbReference>
<reference evidence="10 11" key="1">
    <citation type="journal article" date="2018" name="Front. Microbiol.">
        <title>Hydrolytic Capabilities as a Key to Environmental Success: Chitinolytic and Cellulolytic Acidobacteria From Acidic Sub-arctic Soils and Boreal Peatlands.</title>
        <authorList>
            <person name="Belova S.E."/>
            <person name="Ravin N.V."/>
            <person name="Pankratov T.A."/>
            <person name="Rakitin A.L."/>
            <person name="Ivanova A.A."/>
            <person name="Beletsky A.V."/>
            <person name="Mardanov A.V."/>
            <person name="Sinninghe Damste J.S."/>
            <person name="Dedysh S.N."/>
        </authorList>
    </citation>
    <scope>NUCLEOTIDE SEQUENCE [LARGE SCALE GENOMIC DNA]</scope>
    <source>
        <strain evidence="10 11">SBC82</strain>
    </source>
</reference>
<feature type="transmembrane region" description="Helical" evidence="8">
    <location>
        <begin position="310"/>
        <end position="329"/>
    </location>
</feature>
<dbReference type="PANTHER" id="PTHR43528:SF7">
    <property type="entry name" value="MFS TRANSPORTER"/>
    <property type="match status" value="1"/>
</dbReference>
<evidence type="ECO:0000256" key="5">
    <source>
        <dbReference type="ARBA" id="ARBA00022847"/>
    </source>
</evidence>
<keyword evidence="6 8" id="KW-1133">Transmembrane helix</keyword>
<dbReference type="InterPro" id="IPR005828">
    <property type="entry name" value="MFS_sugar_transport-like"/>
</dbReference>
<protein>
    <submittedName>
        <fullName evidence="10">L-Proline/Glycine betaine transporter ProP</fullName>
    </submittedName>
</protein>
<dbReference type="EMBL" id="CP030840">
    <property type="protein sequence ID" value="AXC13545.1"/>
    <property type="molecule type" value="Genomic_DNA"/>
</dbReference>
<evidence type="ECO:0000256" key="2">
    <source>
        <dbReference type="ARBA" id="ARBA00022448"/>
    </source>
</evidence>
<dbReference type="InterPro" id="IPR005829">
    <property type="entry name" value="Sugar_transporter_CS"/>
</dbReference>
<evidence type="ECO:0000256" key="7">
    <source>
        <dbReference type="ARBA" id="ARBA00023136"/>
    </source>
</evidence>
<dbReference type="Proteomes" id="UP000253606">
    <property type="component" value="Chromosome"/>
</dbReference>
<feature type="transmembrane region" description="Helical" evidence="8">
    <location>
        <begin position="28"/>
        <end position="48"/>
    </location>
</feature>
<sequence>MLTAIQTERSVSKPWLFALASLGSALEFYDFVVFVFLTGVVATVYFPPTMPLWSRQVQSYALFAVGYFARPLGGIVLAHLGDIRGRKSTFQLSVLLMAIPTLLIAVLPTYKTIGVAAPLILMFLRIVQGIAIGGEAPAGWVYVAEQADDRRRGLAVGLLTSGLTVGIFFGSVVTTLLNRFFTPLQIEQGFWRLPFALGGVFGLTTVFLRRWLSETPVFKDLRARNALAKGVPLRTILSSCGGAFVRAVLLTWMLTAAIVVLLLMSPTLFHSLFELPIRMIQTGNLLATAALCLSTIMFGAAYDRFGTKRVASISIALFVLSSYALYLCAGHHPQYFIGLYGIAGLLAGCIIVAPLEMVGLFPPALRITGFAASYNIAYAVCGGVAPLAVAALTHYSSLAASDYIAVASSMGLVAVLTSGKTAHLAH</sequence>
<evidence type="ECO:0000256" key="1">
    <source>
        <dbReference type="ARBA" id="ARBA00004651"/>
    </source>
</evidence>
<comment type="subcellular location">
    <subcellularLocation>
        <location evidence="1">Cell membrane</location>
        <topology evidence="1">Multi-pass membrane protein</topology>
    </subcellularLocation>
</comment>
<evidence type="ECO:0000256" key="6">
    <source>
        <dbReference type="ARBA" id="ARBA00022989"/>
    </source>
</evidence>
<evidence type="ECO:0000313" key="10">
    <source>
        <dbReference type="EMBL" id="AXC13545.1"/>
    </source>
</evidence>
<feature type="transmembrane region" description="Helical" evidence="8">
    <location>
        <begin position="189"/>
        <end position="212"/>
    </location>
</feature>
<dbReference type="Pfam" id="PF00083">
    <property type="entry name" value="Sugar_tr"/>
    <property type="match status" value="1"/>
</dbReference>
<dbReference type="InterPro" id="IPR020846">
    <property type="entry name" value="MFS_dom"/>
</dbReference>
<dbReference type="PANTHER" id="PTHR43528">
    <property type="entry name" value="ALPHA-KETOGLUTARATE PERMEASE"/>
    <property type="match status" value="1"/>
</dbReference>
<dbReference type="PROSITE" id="PS00217">
    <property type="entry name" value="SUGAR_TRANSPORT_2"/>
    <property type="match status" value="1"/>
</dbReference>
<evidence type="ECO:0000313" key="11">
    <source>
        <dbReference type="Proteomes" id="UP000253606"/>
    </source>
</evidence>